<reference evidence="2 5" key="1">
    <citation type="submission" date="2021-03" db="EMBL/GenBank/DDBJ databases">
        <title>Rapid diversification of plasmids in a genus of pathogenic and nitrogen fixing bacteria.</title>
        <authorList>
            <person name="Weisberg A.J."/>
            <person name="Miller M."/>
            <person name="Ream W."/>
            <person name="Grunwald N.J."/>
            <person name="Chang J.H."/>
        </authorList>
    </citation>
    <scope>NUCLEOTIDE SEQUENCE [LARGE SCALE GENOMIC DNA]</scope>
    <source>
        <strain evidence="2 5">AF3.44</strain>
    </source>
</reference>
<proteinExistence type="predicted"/>
<feature type="transmembrane region" description="Helical" evidence="1">
    <location>
        <begin position="28"/>
        <end position="46"/>
    </location>
</feature>
<organism evidence="3 4">
    <name type="scientific">Agrobacterium larrymoorei</name>
    <dbReference type="NCBI Taxonomy" id="160699"/>
    <lineage>
        <taxon>Bacteria</taxon>
        <taxon>Pseudomonadati</taxon>
        <taxon>Pseudomonadota</taxon>
        <taxon>Alphaproteobacteria</taxon>
        <taxon>Hyphomicrobiales</taxon>
        <taxon>Rhizobiaceae</taxon>
        <taxon>Rhizobium/Agrobacterium group</taxon>
        <taxon>Agrobacterium</taxon>
    </lineage>
</organism>
<accession>A0AAF0H8K8</accession>
<reference evidence="3" key="2">
    <citation type="submission" date="2023-05" db="EMBL/GenBank/DDBJ databases">
        <title>Complete genome sequence of Agrobacterium larrymoorei CFBP5477.</title>
        <authorList>
            <person name="Yen H.-C."/>
            <person name="Chou L."/>
            <person name="Lin Y.-C."/>
            <person name="Lai E.-M."/>
            <person name="Kuo C.-H."/>
        </authorList>
    </citation>
    <scope>NUCLEOTIDE SEQUENCE</scope>
    <source>
        <strain evidence="3">CFBP5477</strain>
    </source>
</reference>
<dbReference type="EMBL" id="CP124733">
    <property type="protein sequence ID" value="WHA39830.1"/>
    <property type="molecule type" value="Genomic_DNA"/>
</dbReference>
<dbReference type="Proteomes" id="UP000298664">
    <property type="component" value="Chromosome Circular"/>
</dbReference>
<dbReference type="RefSeq" id="WP_157835777.1">
    <property type="nucleotide sequence ID" value="NZ_CP039691.1"/>
</dbReference>
<keyword evidence="5" id="KW-1185">Reference proteome</keyword>
<evidence type="ECO:0000313" key="5">
    <source>
        <dbReference type="Proteomes" id="UP000826513"/>
    </source>
</evidence>
<evidence type="ECO:0000313" key="4">
    <source>
        <dbReference type="Proteomes" id="UP000298664"/>
    </source>
</evidence>
<protein>
    <submittedName>
        <fullName evidence="3">Uncharacterized protein</fullName>
    </submittedName>
</protein>
<evidence type="ECO:0000313" key="2">
    <source>
        <dbReference type="EMBL" id="QYA06740.1"/>
    </source>
</evidence>
<evidence type="ECO:0000313" key="3">
    <source>
        <dbReference type="EMBL" id="WHA39830.1"/>
    </source>
</evidence>
<dbReference type="Proteomes" id="UP000826513">
    <property type="component" value="Chromosome 1"/>
</dbReference>
<name>A0AAF0H8K8_9HYPH</name>
<evidence type="ECO:0000256" key="1">
    <source>
        <dbReference type="SAM" id="Phobius"/>
    </source>
</evidence>
<keyword evidence="1" id="KW-0812">Transmembrane</keyword>
<dbReference type="AlphaFoldDB" id="A0AAF0H8K8"/>
<gene>
    <name evidence="3" type="ORF">CFBP5477_008165</name>
    <name evidence="2" type="ORF">J5285_11980</name>
</gene>
<dbReference type="EMBL" id="CP072167">
    <property type="protein sequence ID" value="QYA06740.1"/>
    <property type="molecule type" value="Genomic_DNA"/>
</dbReference>
<keyword evidence="1" id="KW-1133">Transmembrane helix</keyword>
<keyword evidence="1" id="KW-0472">Membrane</keyword>
<sequence>MSEKTDEKSLYWSVVGADSNTNEGLGRLLGVIVVFILVAGVLAWALS</sequence>